<organism evidence="8 9">
    <name type="scientific">Rhodovulum iodosum</name>
    <dbReference type="NCBI Taxonomy" id="68291"/>
    <lineage>
        <taxon>Bacteria</taxon>
        <taxon>Pseudomonadati</taxon>
        <taxon>Pseudomonadota</taxon>
        <taxon>Alphaproteobacteria</taxon>
        <taxon>Rhodobacterales</taxon>
        <taxon>Paracoccaceae</taxon>
        <taxon>Rhodovulum</taxon>
    </lineage>
</organism>
<comment type="subcellular location">
    <subcellularLocation>
        <location evidence="1">Membrane</location>
        <topology evidence="1">Multi-pass membrane protein</topology>
    </subcellularLocation>
</comment>
<feature type="transmembrane region" description="Helical" evidence="6">
    <location>
        <begin position="133"/>
        <end position="152"/>
    </location>
</feature>
<evidence type="ECO:0000259" key="7">
    <source>
        <dbReference type="Pfam" id="PF04932"/>
    </source>
</evidence>
<dbReference type="Proteomes" id="UP001560019">
    <property type="component" value="Unassembled WGS sequence"/>
</dbReference>
<evidence type="ECO:0000256" key="1">
    <source>
        <dbReference type="ARBA" id="ARBA00004141"/>
    </source>
</evidence>
<evidence type="ECO:0000256" key="6">
    <source>
        <dbReference type="SAM" id="Phobius"/>
    </source>
</evidence>
<dbReference type="Pfam" id="PF04932">
    <property type="entry name" value="Wzy_C"/>
    <property type="match status" value="1"/>
</dbReference>
<evidence type="ECO:0000313" key="9">
    <source>
        <dbReference type="Proteomes" id="UP001560019"/>
    </source>
</evidence>
<gene>
    <name evidence="8" type="ORF">Ga0609869_003577</name>
</gene>
<feature type="region of interest" description="Disordered" evidence="5">
    <location>
        <begin position="471"/>
        <end position="506"/>
    </location>
</feature>
<feature type="domain" description="O-antigen ligase-related" evidence="7">
    <location>
        <begin position="268"/>
        <end position="406"/>
    </location>
</feature>
<feature type="transmembrane region" description="Helical" evidence="6">
    <location>
        <begin position="221"/>
        <end position="239"/>
    </location>
</feature>
<evidence type="ECO:0000256" key="2">
    <source>
        <dbReference type="ARBA" id="ARBA00022692"/>
    </source>
</evidence>
<evidence type="ECO:0000313" key="8">
    <source>
        <dbReference type="EMBL" id="MEX5730224.1"/>
    </source>
</evidence>
<evidence type="ECO:0000256" key="3">
    <source>
        <dbReference type="ARBA" id="ARBA00022989"/>
    </source>
</evidence>
<keyword evidence="2 6" id="KW-0812">Transmembrane</keyword>
<dbReference type="RefSeq" id="WP_125403207.1">
    <property type="nucleotide sequence ID" value="NZ_JBEHHI010000005.1"/>
</dbReference>
<dbReference type="InterPro" id="IPR007016">
    <property type="entry name" value="O-antigen_ligase-rel_domated"/>
</dbReference>
<reference evidence="8 9" key="1">
    <citation type="submission" date="2024-06" db="EMBL/GenBank/DDBJ databases">
        <title>Genome of Rhodovulum iodosum, a marine photoferrotroph.</title>
        <authorList>
            <person name="Bianchini G."/>
            <person name="Nikeleit V."/>
            <person name="Kappler A."/>
            <person name="Bryce C."/>
            <person name="Sanchez-Baracaldo P."/>
        </authorList>
    </citation>
    <scope>NUCLEOTIDE SEQUENCE [LARGE SCALE GENOMIC DNA]</scope>
    <source>
        <strain evidence="8 9">UT/N1</strain>
    </source>
</reference>
<feature type="transmembrane region" description="Helical" evidence="6">
    <location>
        <begin position="6"/>
        <end position="22"/>
    </location>
</feature>
<protein>
    <recommendedName>
        <fullName evidence="7">O-antigen ligase-related domain-containing protein</fullName>
    </recommendedName>
</protein>
<keyword evidence="4 6" id="KW-0472">Membrane</keyword>
<sequence length="506" mass="55141">MPNTFAYIALFAWPLVVAVLFMRLPLPKALVWSLLGGYLLLPEDTVVNLPLLPTWNKALAASLPAAIMCLIVTRRERAVQRATGARKEVAPPRRWGRISATLLVVMLCAPVLTMLTNTEPLIVGPRYLRGLTLYDAGAMVMNTAILLLPFFLARRYLDSREAQIALLQALVFGALAYSLLMLVEIRISPQLHRMLYGFHQHQFIQHIRGGDYRPMVFLQHGLRVGIFIAMCCLAALALFRTARAAPVSAGAGPDRRAHPGGAVRWLLAALWLFVILLISKNFGATLIMLALLPVALLTGPRSQVVVAALLAGTVLVYPALRGGGVIPVQAVEQAIATVDAERAGSFGFRLRQEQSLLEHANRKPVFGWGIWGRSRLYDPRSGTDISTTDGSWILVMGGHGWVGYLARFGLLALPVLMLARRREQARLDPVSAGLALILAANLVDLVPNSSMSPLLWLVAGALLGRCERVRASDPAAGPETAPRGPPAYARRRSGRDRQAAGSRQRT</sequence>
<feature type="transmembrane region" description="Helical" evidence="6">
    <location>
        <begin position="94"/>
        <end position="113"/>
    </location>
</feature>
<feature type="transmembrane region" description="Helical" evidence="6">
    <location>
        <begin position="265"/>
        <end position="292"/>
    </location>
</feature>
<dbReference type="EMBL" id="JBEHHI010000005">
    <property type="protein sequence ID" value="MEX5730224.1"/>
    <property type="molecule type" value="Genomic_DNA"/>
</dbReference>
<keyword evidence="9" id="KW-1185">Reference proteome</keyword>
<keyword evidence="3 6" id="KW-1133">Transmembrane helix</keyword>
<evidence type="ECO:0000256" key="5">
    <source>
        <dbReference type="SAM" id="MobiDB-lite"/>
    </source>
</evidence>
<feature type="transmembrane region" description="Helical" evidence="6">
    <location>
        <begin position="55"/>
        <end position="73"/>
    </location>
</feature>
<evidence type="ECO:0000256" key="4">
    <source>
        <dbReference type="ARBA" id="ARBA00023136"/>
    </source>
</evidence>
<name>A0ABV3XYF8_9RHOB</name>
<feature type="transmembrane region" description="Helical" evidence="6">
    <location>
        <begin position="401"/>
        <end position="419"/>
    </location>
</feature>
<proteinExistence type="predicted"/>
<comment type="caution">
    <text evidence="8">The sequence shown here is derived from an EMBL/GenBank/DDBJ whole genome shotgun (WGS) entry which is preliminary data.</text>
</comment>
<feature type="transmembrane region" description="Helical" evidence="6">
    <location>
        <begin position="164"/>
        <end position="183"/>
    </location>
</feature>
<accession>A0ABV3XYF8</accession>